<evidence type="ECO:0000313" key="7">
    <source>
        <dbReference type="Proteomes" id="UP000002742"/>
    </source>
</evidence>
<dbReference type="InterPro" id="IPR047662">
    <property type="entry name" value="SemiSWEET"/>
</dbReference>
<feature type="transmembrane region" description="Helical" evidence="5">
    <location>
        <begin position="63"/>
        <end position="82"/>
    </location>
</feature>
<proteinExistence type="predicted"/>
<gene>
    <name evidence="6" type="ordered locus">Mmol_1212</name>
</gene>
<dbReference type="NCBIfam" id="NF037968">
    <property type="entry name" value="SemiSWEET_2"/>
    <property type="match status" value="1"/>
</dbReference>
<comment type="subcellular location">
    <subcellularLocation>
        <location evidence="1">Membrane</location>
        <topology evidence="1">Multi-pass membrane protein</topology>
    </subcellularLocation>
</comment>
<dbReference type="OrthoDB" id="122062at2"/>
<dbReference type="EMBL" id="CP001672">
    <property type="protein sequence ID" value="ACT48118.1"/>
    <property type="molecule type" value="Genomic_DNA"/>
</dbReference>
<evidence type="ECO:0000256" key="4">
    <source>
        <dbReference type="ARBA" id="ARBA00023136"/>
    </source>
</evidence>
<dbReference type="GO" id="GO:0016020">
    <property type="term" value="C:membrane"/>
    <property type="evidence" value="ECO:0007669"/>
    <property type="project" value="UniProtKB-SubCell"/>
</dbReference>
<name>C6WW19_METML</name>
<dbReference type="AlphaFoldDB" id="C6WW19"/>
<protein>
    <recommendedName>
        <fullName evidence="8">Glutathione synthetase</fullName>
    </recommendedName>
</protein>
<reference evidence="7" key="1">
    <citation type="submission" date="2009-07" db="EMBL/GenBank/DDBJ databases">
        <title>Complete sequence of Methylotenera mobilis JLW8.</title>
        <authorList>
            <consortium name="US DOE Joint Genome Institute"/>
            <person name="Lucas S."/>
            <person name="Copeland A."/>
            <person name="Lapidus A."/>
            <person name="Glavina del Rio T."/>
            <person name="Tice H."/>
            <person name="Bruce D."/>
            <person name="Goodwin L."/>
            <person name="Pitluck S."/>
            <person name="LaButti K.M."/>
            <person name="Clum A."/>
            <person name="Larimer F."/>
            <person name="Land M."/>
            <person name="Hauser L."/>
            <person name="Kyrpides N."/>
            <person name="Mikhailova N."/>
            <person name="Kayluzhnaya M."/>
            <person name="Chistoserdova L."/>
        </authorList>
    </citation>
    <scope>NUCLEOTIDE SEQUENCE [LARGE SCALE GENOMIC DNA]</scope>
    <source>
        <strain evidence="7">JLW8 / ATCC BAA-1282 / DSM 17540</strain>
    </source>
</reference>
<keyword evidence="3 5" id="KW-1133">Transmembrane helix</keyword>
<evidence type="ECO:0000313" key="6">
    <source>
        <dbReference type="EMBL" id="ACT48118.1"/>
    </source>
</evidence>
<evidence type="ECO:0000256" key="1">
    <source>
        <dbReference type="ARBA" id="ARBA00004141"/>
    </source>
</evidence>
<feature type="transmembrane region" description="Helical" evidence="5">
    <location>
        <begin position="7"/>
        <end position="26"/>
    </location>
</feature>
<dbReference type="STRING" id="583345.Mmol_1212"/>
<dbReference type="InterPro" id="IPR006603">
    <property type="entry name" value="PQ-loop_rpt"/>
</dbReference>
<dbReference type="GO" id="GO:0051119">
    <property type="term" value="F:sugar transmembrane transporter activity"/>
    <property type="evidence" value="ECO:0007669"/>
    <property type="project" value="InterPro"/>
</dbReference>
<evidence type="ECO:0000256" key="2">
    <source>
        <dbReference type="ARBA" id="ARBA00022692"/>
    </source>
</evidence>
<evidence type="ECO:0000256" key="5">
    <source>
        <dbReference type="SAM" id="Phobius"/>
    </source>
</evidence>
<sequence>MLNTTDFIGYLSAFLTTFAFVPQALHSWKTRDLSGVSLPMYSIFSLGVFGWLVYGILMTCWPIIVANSITFMLACVVLYLKITHANSTIAK</sequence>
<dbReference type="Proteomes" id="UP000002742">
    <property type="component" value="Chromosome"/>
</dbReference>
<dbReference type="Pfam" id="PF04193">
    <property type="entry name" value="PQ-loop"/>
    <property type="match status" value="1"/>
</dbReference>
<dbReference type="KEGG" id="mmb:Mmol_1212"/>
<evidence type="ECO:0000256" key="3">
    <source>
        <dbReference type="ARBA" id="ARBA00022989"/>
    </source>
</evidence>
<reference evidence="6 7" key="2">
    <citation type="journal article" date="2011" name="J. Bacteriol.">
        <title>Genomes of three methylotrophs from a single niche uncover genetic and metabolic divergence of Methylophilaceae.</title>
        <authorList>
            <person name="Lapidus A."/>
            <person name="Clum A."/>
            <person name="Labutti K."/>
            <person name="Kaluzhnaya M.G."/>
            <person name="Lim S."/>
            <person name="Beck D.A."/>
            <person name="Glavina Del Rio T."/>
            <person name="Nolan M."/>
            <person name="Mavromatis K."/>
            <person name="Huntemann M."/>
            <person name="Lucas S."/>
            <person name="Lidstrom M.E."/>
            <person name="Ivanova N."/>
            <person name="Chistoserdova L."/>
        </authorList>
    </citation>
    <scope>NUCLEOTIDE SEQUENCE [LARGE SCALE GENOMIC DNA]</scope>
    <source>
        <strain evidence="7">JLW8 / ATCC BAA-1282 / DSM 17540</strain>
    </source>
</reference>
<keyword evidence="4 5" id="KW-0472">Membrane</keyword>
<dbReference type="Gene3D" id="1.20.1280.290">
    <property type="match status" value="1"/>
</dbReference>
<keyword evidence="2 5" id="KW-0812">Transmembrane</keyword>
<feature type="transmembrane region" description="Helical" evidence="5">
    <location>
        <begin position="38"/>
        <end position="57"/>
    </location>
</feature>
<dbReference type="HOGENOM" id="CLU_135915_2_0_4"/>
<dbReference type="eggNOG" id="COG4095">
    <property type="taxonomic scope" value="Bacteria"/>
</dbReference>
<keyword evidence="7" id="KW-1185">Reference proteome</keyword>
<dbReference type="RefSeq" id="WP_015832153.1">
    <property type="nucleotide sequence ID" value="NC_012968.1"/>
</dbReference>
<accession>C6WW19</accession>
<evidence type="ECO:0008006" key="8">
    <source>
        <dbReference type="Google" id="ProtNLM"/>
    </source>
</evidence>
<organism evidence="6 7">
    <name type="scientific">Methylotenera mobilis (strain JLW8 / ATCC BAA-1282 / DSM 17540)</name>
    <dbReference type="NCBI Taxonomy" id="583345"/>
    <lineage>
        <taxon>Bacteria</taxon>
        <taxon>Pseudomonadati</taxon>
        <taxon>Pseudomonadota</taxon>
        <taxon>Betaproteobacteria</taxon>
        <taxon>Nitrosomonadales</taxon>
        <taxon>Methylophilaceae</taxon>
        <taxon>Methylotenera</taxon>
    </lineage>
</organism>